<dbReference type="Proteomes" id="UP000054097">
    <property type="component" value="Unassembled WGS sequence"/>
</dbReference>
<dbReference type="HOGENOM" id="CLU_618359_0_0_1"/>
<proteinExistence type="predicted"/>
<evidence type="ECO:0000313" key="2">
    <source>
        <dbReference type="Proteomes" id="UP000054097"/>
    </source>
</evidence>
<sequence>MSQIPSNSVPIEIWERILEEAISFDSNLALQATCSPKTYLNFKDTCQIGLFLPSRTSYIASEGIRRGLRLVCRAWKAFADKAQYRDRWVNLQLSHRLVREAYETWDLPSRIDIRYHLFQDRSPLLRKAVDILIAWFGTWREWKRNNAQMGMRLVRLELASCHSGYFNEIFEALCNASDAIPQLRSLTMSIPFRNPWVLNALSRHFSGLTHLKLAMTFDEETTFPSTSSGKRLHFPGELSLQNLEILFLETTISCFDLTLWKFPKLHTFCVNALPNDWDKNIYPFLQRHANTIETLDLEDLRYLDLRSGIKPREVLLPIGFWDEFEGLKLLRINLRYVVFPGPPKKDHPLRYLVDTNPINNPEVIRPYEDNDSQRKALIKESLESLCISDLEEPTSTIVRKMAQNGVWLVDNNGERLLWHWVSSFHAVYSKGLI</sequence>
<accession>A0A0C3AQE9</accession>
<name>A0A0C3AQE9_SERVB</name>
<evidence type="ECO:0008006" key="3">
    <source>
        <dbReference type="Google" id="ProtNLM"/>
    </source>
</evidence>
<reference evidence="1 2" key="1">
    <citation type="submission" date="2014-04" db="EMBL/GenBank/DDBJ databases">
        <authorList>
            <consortium name="DOE Joint Genome Institute"/>
            <person name="Kuo A."/>
            <person name="Zuccaro A."/>
            <person name="Kohler A."/>
            <person name="Nagy L.G."/>
            <person name="Floudas D."/>
            <person name="Copeland A."/>
            <person name="Barry K.W."/>
            <person name="Cichocki N."/>
            <person name="Veneault-Fourrey C."/>
            <person name="LaButti K."/>
            <person name="Lindquist E.A."/>
            <person name="Lipzen A."/>
            <person name="Lundell T."/>
            <person name="Morin E."/>
            <person name="Murat C."/>
            <person name="Sun H."/>
            <person name="Tunlid A."/>
            <person name="Henrissat B."/>
            <person name="Grigoriev I.V."/>
            <person name="Hibbett D.S."/>
            <person name="Martin F."/>
            <person name="Nordberg H.P."/>
            <person name="Cantor M.N."/>
            <person name="Hua S.X."/>
        </authorList>
    </citation>
    <scope>NUCLEOTIDE SEQUENCE [LARGE SCALE GENOMIC DNA]</scope>
    <source>
        <strain evidence="1 2">MAFF 305830</strain>
    </source>
</reference>
<protein>
    <recommendedName>
        <fullName evidence="3">F-box domain-containing protein</fullName>
    </recommendedName>
</protein>
<keyword evidence="2" id="KW-1185">Reference proteome</keyword>
<dbReference type="AlphaFoldDB" id="A0A0C3AQE9"/>
<dbReference type="EMBL" id="KN824303">
    <property type="protein sequence ID" value="KIM26805.1"/>
    <property type="molecule type" value="Genomic_DNA"/>
</dbReference>
<evidence type="ECO:0000313" key="1">
    <source>
        <dbReference type="EMBL" id="KIM26805.1"/>
    </source>
</evidence>
<dbReference type="SUPFAM" id="SSF52047">
    <property type="entry name" value="RNI-like"/>
    <property type="match status" value="1"/>
</dbReference>
<gene>
    <name evidence="1" type="ORF">M408DRAFT_25074</name>
</gene>
<organism evidence="1 2">
    <name type="scientific">Serendipita vermifera MAFF 305830</name>
    <dbReference type="NCBI Taxonomy" id="933852"/>
    <lineage>
        <taxon>Eukaryota</taxon>
        <taxon>Fungi</taxon>
        <taxon>Dikarya</taxon>
        <taxon>Basidiomycota</taxon>
        <taxon>Agaricomycotina</taxon>
        <taxon>Agaricomycetes</taxon>
        <taxon>Sebacinales</taxon>
        <taxon>Serendipitaceae</taxon>
        <taxon>Serendipita</taxon>
    </lineage>
</organism>
<reference evidence="2" key="2">
    <citation type="submission" date="2015-01" db="EMBL/GenBank/DDBJ databases">
        <title>Evolutionary Origins and Diversification of the Mycorrhizal Mutualists.</title>
        <authorList>
            <consortium name="DOE Joint Genome Institute"/>
            <consortium name="Mycorrhizal Genomics Consortium"/>
            <person name="Kohler A."/>
            <person name="Kuo A."/>
            <person name="Nagy L.G."/>
            <person name="Floudas D."/>
            <person name="Copeland A."/>
            <person name="Barry K.W."/>
            <person name="Cichocki N."/>
            <person name="Veneault-Fourrey C."/>
            <person name="LaButti K."/>
            <person name="Lindquist E.A."/>
            <person name="Lipzen A."/>
            <person name="Lundell T."/>
            <person name="Morin E."/>
            <person name="Murat C."/>
            <person name="Riley R."/>
            <person name="Ohm R."/>
            <person name="Sun H."/>
            <person name="Tunlid A."/>
            <person name="Henrissat B."/>
            <person name="Grigoriev I.V."/>
            <person name="Hibbett D.S."/>
            <person name="Martin F."/>
        </authorList>
    </citation>
    <scope>NUCLEOTIDE SEQUENCE [LARGE SCALE GENOMIC DNA]</scope>
    <source>
        <strain evidence="2">MAFF 305830</strain>
    </source>
</reference>